<evidence type="ECO:0000256" key="9">
    <source>
        <dbReference type="SAM" id="Phobius"/>
    </source>
</evidence>
<dbReference type="Proteomes" id="UP000198725">
    <property type="component" value="Unassembled WGS sequence"/>
</dbReference>
<dbReference type="InterPro" id="IPR016900">
    <property type="entry name" value="Alg10"/>
</dbReference>
<comment type="pathway">
    <text evidence="2">Protein modification; protein glycosylation.</text>
</comment>
<feature type="transmembrane region" description="Helical" evidence="9">
    <location>
        <begin position="97"/>
        <end position="117"/>
    </location>
</feature>
<evidence type="ECO:0000313" key="11">
    <source>
        <dbReference type="Proteomes" id="UP000198725"/>
    </source>
</evidence>
<feature type="transmembrane region" description="Helical" evidence="9">
    <location>
        <begin position="260"/>
        <end position="282"/>
    </location>
</feature>
<dbReference type="GO" id="GO:0106073">
    <property type="term" value="F:dolichyl pyrophosphate Glc2Man9GlcNAc2 alpha-1,2-glucosyltransferase activity"/>
    <property type="evidence" value="ECO:0007669"/>
    <property type="project" value="InterPro"/>
</dbReference>
<organism evidence="10 11">
    <name type="scientific">Rhodanobacter glycinis</name>
    <dbReference type="NCBI Taxonomy" id="582702"/>
    <lineage>
        <taxon>Bacteria</taxon>
        <taxon>Pseudomonadati</taxon>
        <taxon>Pseudomonadota</taxon>
        <taxon>Gammaproteobacteria</taxon>
        <taxon>Lysobacterales</taxon>
        <taxon>Rhodanobacteraceae</taxon>
        <taxon>Rhodanobacter</taxon>
    </lineage>
</organism>
<keyword evidence="11" id="KW-1185">Reference proteome</keyword>
<dbReference type="RefSeq" id="WP_175481558.1">
    <property type="nucleotide sequence ID" value="NZ_FOSR01000009.1"/>
</dbReference>
<keyword evidence="8 9" id="KW-0472">Membrane</keyword>
<feature type="transmembrane region" description="Helical" evidence="9">
    <location>
        <begin position="213"/>
        <end position="235"/>
    </location>
</feature>
<dbReference type="GO" id="GO:0006488">
    <property type="term" value="P:dolichol-linked oligosaccharide biosynthetic process"/>
    <property type="evidence" value="ECO:0007669"/>
    <property type="project" value="InterPro"/>
</dbReference>
<feature type="transmembrane region" description="Helical" evidence="9">
    <location>
        <begin position="405"/>
        <end position="425"/>
    </location>
</feature>
<feature type="transmembrane region" description="Helical" evidence="9">
    <location>
        <begin position="360"/>
        <end position="377"/>
    </location>
</feature>
<name>A0A1I4DJ39_9GAMM</name>
<keyword evidence="4" id="KW-0808">Transferase</keyword>
<feature type="transmembrane region" description="Helical" evidence="9">
    <location>
        <begin position="289"/>
        <end position="308"/>
    </location>
</feature>
<evidence type="ECO:0000256" key="7">
    <source>
        <dbReference type="ARBA" id="ARBA00022989"/>
    </source>
</evidence>
<keyword evidence="7 9" id="KW-1133">Transmembrane helix</keyword>
<evidence type="ECO:0000256" key="8">
    <source>
        <dbReference type="ARBA" id="ARBA00023136"/>
    </source>
</evidence>
<dbReference type="AlphaFoldDB" id="A0A1I4DJ39"/>
<proteinExistence type="predicted"/>
<sequence>MGKRWSDTGATSNRIADVVSRRRWQLLAIAVLALAWALAALRAIREPMLIGDELVHAAQIHDFLHGHFRVLPTLTNIPGYHLLVAGLLALAGHDTLAAMRVVNMGFDLACIGMFYLLRRGVDRRHAARATAQFAFFPLLYPYGFLVYTDILSVALVLAALWATRGGRHVLSGGILLLALLVRQNDVVWAGFLASFALWPLLQETDWRPWRAGYRMLAIAWPYLAVVVLFVVYWAWNGTIVFSKPEALIHPDMSFHWGNPFFLLFVAGVLMPLQLIGGLRWFGREACRRYWPWLLPVIVLLAYVTGFKVDNFFNHVSPDYFIHNAVLVAVDGQRWAWLGFGLVATVAACALAGTRFVLPQAWVLFPFAAFYLSASWLIDGRYTLIPLALWLALRRQDGNVVERTTLAGWVVLAQYLALGMSARHFML</sequence>
<protein>
    <submittedName>
        <fullName evidence="10">DIE2/ALG10 family protein</fullName>
    </submittedName>
</protein>
<keyword evidence="3" id="KW-0328">Glycosyltransferase</keyword>
<dbReference type="EMBL" id="FOSR01000009">
    <property type="protein sequence ID" value="SFK93678.1"/>
    <property type="molecule type" value="Genomic_DNA"/>
</dbReference>
<evidence type="ECO:0000256" key="6">
    <source>
        <dbReference type="ARBA" id="ARBA00022824"/>
    </source>
</evidence>
<feature type="transmembrane region" description="Helical" evidence="9">
    <location>
        <begin position="334"/>
        <end position="353"/>
    </location>
</feature>
<keyword evidence="5 9" id="KW-0812">Transmembrane</keyword>
<evidence type="ECO:0000256" key="3">
    <source>
        <dbReference type="ARBA" id="ARBA00022676"/>
    </source>
</evidence>
<dbReference type="PANTHER" id="PTHR12989">
    <property type="entry name" value="ALPHA-1,2-GLUCOSYLTRANSFERASE ALG10"/>
    <property type="match status" value="1"/>
</dbReference>
<evidence type="ECO:0000256" key="4">
    <source>
        <dbReference type="ARBA" id="ARBA00022679"/>
    </source>
</evidence>
<evidence type="ECO:0000256" key="1">
    <source>
        <dbReference type="ARBA" id="ARBA00004477"/>
    </source>
</evidence>
<dbReference type="Pfam" id="PF04922">
    <property type="entry name" value="DIE2_ALG10"/>
    <property type="match status" value="1"/>
</dbReference>
<reference evidence="11" key="1">
    <citation type="submission" date="2016-10" db="EMBL/GenBank/DDBJ databases">
        <authorList>
            <person name="Varghese N."/>
            <person name="Submissions S."/>
        </authorList>
    </citation>
    <scope>NUCLEOTIDE SEQUENCE [LARGE SCALE GENOMIC DNA]</scope>
    <source>
        <strain evidence="11">MO64</strain>
    </source>
</reference>
<dbReference type="PANTHER" id="PTHR12989:SF10">
    <property type="entry name" value="DOL-P-GLC:GLC(2)MAN(9)GLCNAC(2)-PP-DOL ALPHA-1,2-GLUCOSYLTRANSFERASE-RELATED"/>
    <property type="match status" value="1"/>
</dbReference>
<feature type="transmembrane region" description="Helical" evidence="9">
    <location>
        <begin position="24"/>
        <end position="44"/>
    </location>
</feature>
<comment type="subcellular location">
    <subcellularLocation>
        <location evidence="1">Endoplasmic reticulum membrane</location>
        <topology evidence="1">Multi-pass membrane protein</topology>
    </subcellularLocation>
</comment>
<evidence type="ECO:0000313" key="10">
    <source>
        <dbReference type="EMBL" id="SFK93678.1"/>
    </source>
</evidence>
<feature type="transmembrane region" description="Helical" evidence="9">
    <location>
        <begin position="174"/>
        <end position="201"/>
    </location>
</feature>
<evidence type="ECO:0000256" key="5">
    <source>
        <dbReference type="ARBA" id="ARBA00022692"/>
    </source>
</evidence>
<evidence type="ECO:0000256" key="2">
    <source>
        <dbReference type="ARBA" id="ARBA00004922"/>
    </source>
</evidence>
<keyword evidence="6" id="KW-0256">Endoplasmic reticulum</keyword>
<accession>A0A1I4DJ39</accession>
<gene>
    <name evidence="10" type="ORF">SAMN05192579_10997</name>
</gene>
<feature type="transmembrane region" description="Helical" evidence="9">
    <location>
        <begin position="138"/>
        <end position="162"/>
    </location>
</feature>